<feature type="transmembrane region" description="Helical" evidence="2">
    <location>
        <begin position="6"/>
        <end position="22"/>
    </location>
</feature>
<evidence type="ECO:0000313" key="4">
    <source>
        <dbReference type="Proteomes" id="UP000594262"/>
    </source>
</evidence>
<keyword evidence="2" id="KW-0812">Transmembrane</keyword>
<dbReference type="AlphaFoldDB" id="A0A7M5V8C5"/>
<evidence type="ECO:0000256" key="1">
    <source>
        <dbReference type="SAM" id="MobiDB-lite"/>
    </source>
</evidence>
<sequence>SNVNALGIFAFGTISILRFLSLKKPFVVIDPWKVYVSLIVQLTIISGYNVVMAWLVIASLSNEVTFERVYLVNRVIGPTFFVLVLLFVILLNFLSLVHLKRQSKSLLLTLKDNAPISSVQLQRQESKEQRDVVGQESTILNDGTGIIRQQESFILNDGVGVIRQQKATILNDDEKSQTQSIGLKNNNTTEDKQQSRLKREKDKSSHGNLSLKNVPELRNQ</sequence>
<accession>A0A7M5V8C5</accession>
<keyword evidence="2" id="KW-1133">Transmembrane helix</keyword>
<evidence type="ECO:0000313" key="3">
    <source>
        <dbReference type="EnsemblMetazoa" id="CLYHEMP004178.1"/>
    </source>
</evidence>
<feature type="compositionally biased region" description="Basic and acidic residues" evidence="1">
    <location>
        <begin position="189"/>
        <end position="205"/>
    </location>
</feature>
<keyword evidence="4" id="KW-1185">Reference proteome</keyword>
<protein>
    <submittedName>
        <fullName evidence="3">Uncharacterized protein</fullName>
    </submittedName>
</protein>
<feature type="region of interest" description="Disordered" evidence="1">
    <location>
        <begin position="174"/>
        <end position="220"/>
    </location>
</feature>
<keyword evidence="2" id="KW-0472">Membrane</keyword>
<proteinExistence type="predicted"/>
<organism evidence="3 4">
    <name type="scientific">Clytia hemisphaerica</name>
    <dbReference type="NCBI Taxonomy" id="252671"/>
    <lineage>
        <taxon>Eukaryota</taxon>
        <taxon>Metazoa</taxon>
        <taxon>Cnidaria</taxon>
        <taxon>Hydrozoa</taxon>
        <taxon>Hydroidolina</taxon>
        <taxon>Leptothecata</taxon>
        <taxon>Obeliida</taxon>
        <taxon>Clytiidae</taxon>
        <taxon>Clytia</taxon>
    </lineage>
</organism>
<feature type="transmembrane region" description="Helical" evidence="2">
    <location>
        <begin position="34"/>
        <end position="60"/>
    </location>
</feature>
<evidence type="ECO:0000256" key="2">
    <source>
        <dbReference type="SAM" id="Phobius"/>
    </source>
</evidence>
<feature type="compositionally biased region" description="Polar residues" evidence="1">
    <location>
        <begin position="177"/>
        <end position="188"/>
    </location>
</feature>
<name>A0A7M5V8C5_9CNID</name>
<dbReference type="Proteomes" id="UP000594262">
    <property type="component" value="Unplaced"/>
</dbReference>
<feature type="transmembrane region" description="Helical" evidence="2">
    <location>
        <begin position="80"/>
        <end position="99"/>
    </location>
</feature>
<reference evidence="3" key="1">
    <citation type="submission" date="2021-01" db="UniProtKB">
        <authorList>
            <consortium name="EnsemblMetazoa"/>
        </authorList>
    </citation>
    <scope>IDENTIFICATION</scope>
</reference>
<dbReference type="EnsemblMetazoa" id="CLYHEMT004178.1">
    <property type="protein sequence ID" value="CLYHEMP004178.1"/>
    <property type="gene ID" value="CLYHEMG004178"/>
</dbReference>